<name>A0A7W7ZEI4_9BACT</name>
<dbReference type="Proteomes" id="UP000540989">
    <property type="component" value="Unassembled WGS sequence"/>
</dbReference>
<feature type="compositionally biased region" description="Basic and acidic residues" evidence="1">
    <location>
        <begin position="586"/>
        <end position="598"/>
    </location>
</feature>
<dbReference type="RefSeq" id="WP_184218028.1">
    <property type="nucleotide sequence ID" value="NZ_JACHIP010000004.1"/>
</dbReference>
<protein>
    <submittedName>
        <fullName evidence="3">GWxTD domain-containing protein</fullName>
    </submittedName>
</protein>
<comment type="caution">
    <text evidence="3">The sequence shown here is derived from an EMBL/GenBank/DDBJ whole genome shotgun (WGS) entry which is preliminary data.</text>
</comment>
<dbReference type="InterPro" id="IPR030959">
    <property type="entry name" value="GWxTD_dom"/>
</dbReference>
<gene>
    <name evidence="3" type="ORF">HDF16_003117</name>
</gene>
<keyword evidence="4" id="KW-1185">Reference proteome</keyword>
<evidence type="ECO:0000256" key="1">
    <source>
        <dbReference type="SAM" id="MobiDB-lite"/>
    </source>
</evidence>
<feature type="domain" description="GWxTD" evidence="2">
    <location>
        <begin position="21"/>
        <end position="137"/>
    </location>
</feature>
<evidence type="ECO:0000313" key="3">
    <source>
        <dbReference type="EMBL" id="MBB5058403.1"/>
    </source>
</evidence>
<feature type="region of interest" description="Disordered" evidence="1">
    <location>
        <begin position="576"/>
        <end position="598"/>
    </location>
</feature>
<dbReference type="NCBIfam" id="TIGR04514">
    <property type="entry name" value="GWxTD_dom"/>
    <property type="match status" value="1"/>
</dbReference>
<evidence type="ECO:0000313" key="4">
    <source>
        <dbReference type="Proteomes" id="UP000540989"/>
    </source>
</evidence>
<accession>A0A7W7ZEI4</accession>
<reference evidence="3 4" key="1">
    <citation type="submission" date="2020-08" db="EMBL/GenBank/DDBJ databases">
        <title>Genomic Encyclopedia of Type Strains, Phase IV (KMG-V): Genome sequencing to study the core and pangenomes of soil and plant-associated prokaryotes.</title>
        <authorList>
            <person name="Whitman W."/>
        </authorList>
    </citation>
    <scope>NUCLEOTIDE SEQUENCE [LARGE SCALE GENOMIC DNA]</scope>
    <source>
        <strain evidence="3 4">M8UP14</strain>
    </source>
</reference>
<proteinExistence type="predicted"/>
<sequence>MPSLHAVSPKQLPPYFRQWIEEDVPYIITQEERREFLKLQSDGEREHFIELFWESRNPTPHSSINTFKEEHYRRLAYARANFGDDRYNDGWRTDMGRVYITLGPPQQKSNFHQGISTRPVEIWFYYANTPALPPTFNVVFYKPSEVEDYKLYSPRSDGPSKIVTNDPHDDAKALHTIDQSMGAEATHAMVSLIPSEPINIDHPDPSMESDILLSMIRSLPDQKLERQRIERQREASREVVTSRIFTGFNATELQTAVLRDSRGLSSVHYLVRKEQPDGGLIGVLPDKQTGYAMTLETHVLTEGGKAVYQRSDHLTGVTSAAGTAAGKAKLFAAEGRLPLVPGSYVIETILTNEISRESFRASQHVVVPVPQPDSLGVSGLIVYQGHALQTTRDQLPFTLAGLRFPPRGEQLIELHQGDKLPLVYQLWLPRPAQTASGPKPEAAPRLIKVHYTLGSIALSSGDPSRIEEDQDVSTADADAVGNLVSGYAVDTSNLREGTYRLVLRAIDPAFPRAAVASMTVRVVASTVPVDVWTAFGDEKLHPEWQDDMLRGIAAEALEHPEEATGYYRRVLAAKPDAPDAQSHLDALIKRSERKSPGE</sequence>
<organism evidence="3 4">
    <name type="scientific">Granulicella aggregans</name>
    <dbReference type="NCBI Taxonomy" id="474949"/>
    <lineage>
        <taxon>Bacteria</taxon>
        <taxon>Pseudomonadati</taxon>
        <taxon>Acidobacteriota</taxon>
        <taxon>Terriglobia</taxon>
        <taxon>Terriglobales</taxon>
        <taxon>Acidobacteriaceae</taxon>
        <taxon>Granulicella</taxon>
    </lineage>
</organism>
<dbReference type="Pfam" id="PF20094">
    <property type="entry name" value="GWxTD_dom"/>
    <property type="match status" value="1"/>
</dbReference>
<evidence type="ECO:0000259" key="2">
    <source>
        <dbReference type="Pfam" id="PF20094"/>
    </source>
</evidence>
<dbReference type="EMBL" id="JACHIP010000004">
    <property type="protein sequence ID" value="MBB5058403.1"/>
    <property type="molecule type" value="Genomic_DNA"/>
</dbReference>
<dbReference type="AlphaFoldDB" id="A0A7W7ZEI4"/>